<name>A0A101HGR4_9BACT</name>
<accession>A0A101HGR4</accession>
<dbReference type="AlphaFoldDB" id="A0A101HGR4"/>
<comment type="subcellular location">
    <subcellularLocation>
        <location evidence="1">Cytoplasm</location>
    </subcellularLocation>
</comment>
<dbReference type="GO" id="GO:0016832">
    <property type="term" value="F:aldehyde-lyase activity"/>
    <property type="evidence" value="ECO:0007669"/>
    <property type="project" value="InterPro"/>
</dbReference>
<dbReference type="PANTHER" id="PTHR10683">
    <property type="entry name" value="TRANSALDOLASE"/>
    <property type="match status" value="1"/>
</dbReference>
<proteinExistence type="predicted"/>
<dbReference type="Proteomes" id="UP000053860">
    <property type="component" value="Unassembled WGS sequence"/>
</dbReference>
<dbReference type="PATRIC" id="fig|294710.3.peg.1826"/>
<evidence type="ECO:0000313" key="4">
    <source>
        <dbReference type="EMBL" id="KUK76095.1"/>
    </source>
</evidence>
<evidence type="ECO:0000256" key="2">
    <source>
        <dbReference type="ARBA" id="ARBA00022490"/>
    </source>
</evidence>
<organism evidence="4 5">
    <name type="scientific">Proteiniphilum acetatigenes</name>
    <dbReference type="NCBI Taxonomy" id="294710"/>
    <lineage>
        <taxon>Bacteria</taxon>
        <taxon>Pseudomonadati</taxon>
        <taxon>Bacteroidota</taxon>
        <taxon>Bacteroidia</taxon>
        <taxon>Bacteroidales</taxon>
        <taxon>Dysgonomonadaceae</taxon>
        <taxon>Proteiniphilum</taxon>
    </lineage>
</organism>
<dbReference type="GO" id="GO:0042182">
    <property type="term" value="P:ketone catabolic process"/>
    <property type="evidence" value="ECO:0007669"/>
    <property type="project" value="UniProtKB-ARBA"/>
</dbReference>
<dbReference type="InterPro" id="IPR018225">
    <property type="entry name" value="Transaldolase_AS"/>
</dbReference>
<comment type="caution">
    <text evidence="4">The sequence shown here is derived from an EMBL/GenBank/DDBJ whole genome shotgun (WGS) entry which is preliminary data.</text>
</comment>
<dbReference type="GO" id="GO:0005975">
    <property type="term" value="P:carbohydrate metabolic process"/>
    <property type="evidence" value="ECO:0007669"/>
    <property type="project" value="InterPro"/>
</dbReference>
<dbReference type="Gene3D" id="3.20.20.70">
    <property type="entry name" value="Aldolase class I"/>
    <property type="match status" value="1"/>
</dbReference>
<dbReference type="CDD" id="cd00956">
    <property type="entry name" value="Transaldolase_FSA"/>
    <property type="match status" value="1"/>
</dbReference>
<protein>
    <submittedName>
        <fullName evidence="4">Transaldolase</fullName>
    </submittedName>
</protein>
<dbReference type="SUPFAM" id="SSF51569">
    <property type="entry name" value="Aldolase"/>
    <property type="match status" value="1"/>
</dbReference>
<evidence type="ECO:0000313" key="5">
    <source>
        <dbReference type="Proteomes" id="UP000053860"/>
    </source>
</evidence>
<gene>
    <name evidence="4" type="ORF">XD92_1359</name>
</gene>
<dbReference type="PANTHER" id="PTHR10683:SF36">
    <property type="entry name" value="TRANSALDOLASE"/>
    <property type="match status" value="1"/>
</dbReference>
<dbReference type="InterPro" id="IPR001585">
    <property type="entry name" value="TAL/FSA"/>
</dbReference>
<reference evidence="5" key="1">
    <citation type="journal article" date="2015" name="MBio">
        <title>Genome-Resolved Metagenomic Analysis Reveals Roles for Candidate Phyla and Other Microbial Community Members in Biogeochemical Transformations in Oil Reservoirs.</title>
        <authorList>
            <person name="Hu P."/>
            <person name="Tom L."/>
            <person name="Singh A."/>
            <person name="Thomas B.C."/>
            <person name="Baker B.J."/>
            <person name="Piceno Y.M."/>
            <person name="Andersen G.L."/>
            <person name="Banfield J.F."/>
        </authorList>
    </citation>
    <scope>NUCLEOTIDE SEQUENCE [LARGE SCALE GENOMIC DNA]</scope>
</reference>
<dbReference type="InterPro" id="IPR033919">
    <property type="entry name" value="TSA/FSA_arc/bac"/>
</dbReference>
<dbReference type="EMBL" id="LGGN01000305">
    <property type="protein sequence ID" value="KUK76095.1"/>
    <property type="molecule type" value="Genomic_DNA"/>
</dbReference>
<dbReference type="Pfam" id="PF00923">
    <property type="entry name" value="TAL_FSA"/>
    <property type="match status" value="1"/>
</dbReference>
<dbReference type="InterPro" id="IPR013785">
    <property type="entry name" value="Aldolase_TIM"/>
</dbReference>
<dbReference type="PROSITE" id="PS01054">
    <property type="entry name" value="TRANSALDOLASE_1"/>
    <property type="match status" value="1"/>
</dbReference>
<evidence type="ECO:0000256" key="3">
    <source>
        <dbReference type="ARBA" id="ARBA00023270"/>
    </source>
</evidence>
<keyword evidence="2" id="KW-0963">Cytoplasm</keyword>
<sequence>MIYLADTANIDEIKELFNYLPMEGVTTNPTILSHENKTMSTVIPEIQKCIKEKMLHIQTISESAEDILQEAERYRDYFHLNENYYVKIPVTKEGYKAIRMVKDAGMKVTATAIFTQQQALIAAKAGADFVAPYVNRLDNISSHGIDVVGDIVKTFKLYHINCKVLGASFKNVDQIYRVSMVGCHAVTASYEVLEAIMKHPMTDKAVLDFEKDSKNLYDI</sequence>
<evidence type="ECO:0000256" key="1">
    <source>
        <dbReference type="ARBA" id="ARBA00004496"/>
    </source>
</evidence>
<keyword evidence="3" id="KW-0704">Schiff base</keyword>
<dbReference type="FunFam" id="3.20.20.70:FF:000018">
    <property type="entry name" value="Probable transaldolase"/>
    <property type="match status" value="1"/>
</dbReference>
<dbReference type="GO" id="GO:0005737">
    <property type="term" value="C:cytoplasm"/>
    <property type="evidence" value="ECO:0007669"/>
    <property type="project" value="UniProtKB-SubCell"/>
</dbReference>